<organism evidence="3 4">
    <name type="scientific">Luteimicrobium xylanilyticum</name>
    <dbReference type="NCBI Taxonomy" id="1133546"/>
    <lineage>
        <taxon>Bacteria</taxon>
        <taxon>Bacillati</taxon>
        <taxon>Actinomycetota</taxon>
        <taxon>Actinomycetes</taxon>
        <taxon>Micrococcales</taxon>
        <taxon>Luteimicrobium</taxon>
    </lineage>
</organism>
<sequence>MSSTPDDAAPAPLVPPVTTTQVYQVAIRATPQAVWDALVDPEQTRRYFHRARIEVVGDRIVSHGPDGALWTDGAILELDAPHRLVHEWRSLYDPVSAQEPASRVTWQIDDRGDGTVLLTAVHDHLDGSPHTASSVSGIGWTTVLSGLKTLLETGEPLVP</sequence>
<comment type="similarity">
    <text evidence="1">Belongs to the AHA1 family.</text>
</comment>
<dbReference type="AlphaFoldDB" id="A0A5P9QEV8"/>
<evidence type="ECO:0000313" key="3">
    <source>
        <dbReference type="EMBL" id="QFU99994.1"/>
    </source>
</evidence>
<protein>
    <recommendedName>
        <fullName evidence="2">Activator of Hsp90 ATPase homologue 1/2-like C-terminal domain-containing protein</fullName>
    </recommendedName>
</protein>
<gene>
    <name evidence="3" type="ORF">KDY119_03530</name>
</gene>
<dbReference type="Pfam" id="PF08327">
    <property type="entry name" value="AHSA1"/>
    <property type="match status" value="1"/>
</dbReference>
<dbReference type="Gene3D" id="3.30.530.20">
    <property type="match status" value="1"/>
</dbReference>
<reference evidence="3 4" key="1">
    <citation type="submission" date="2019-10" db="EMBL/GenBank/DDBJ databases">
        <title>Genome sequence of Luteimicrobium xylanilyticum HY-24.</title>
        <authorList>
            <person name="Kim D.Y."/>
            <person name="Park H.-Y."/>
        </authorList>
    </citation>
    <scope>NUCLEOTIDE SEQUENCE [LARGE SCALE GENOMIC DNA]</scope>
    <source>
        <strain evidence="3 4">HY-24</strain>
    </source>
</reference>
<keyword evidence="4" id="KW-1185">Reference proteome</keyword>
<evidence type="ECO:0000313" key="4">
    <source>
        <dbReference type="Proteomes" id="UP000326702"/>
    </source>
</evidence>
<dbReference type="RefSeq" id="WP_051136379.1">
    <property type="nucleotide sequence ID" value="NZ_BAABIH010000010.1"/>
</dbReference>
<evidence type="ECO:0000259" key="2">
    <source>
        <dbReference type="Pfam" id="PF08327"/>
    </source>
</evidence>
<accession>A0A5P9QEV8</accession>
<dbReference type="SUPFAM" id="SSF55961">
    <property type="entry name" value="Bet v1-like"/>
    <property type="match status" value="1"/>
</dbReference>
<dbReference type="OrthoDB" id="9803476at2"/>
<dbReference type="KEGG" id="lxl:KDY119_03530"/>
<dbReference type="InterPro" id="IPR013538">
    <property type="entry name" value="ASHA1/2-like_C"/>
</dbReference>
<proteinExistence type="inferred from homology"/>
<name>A0A5P9QEV8_9MICO</name>
<dbReference type="InterPro" id="IPR023393">
    <property type="entry name" value="START-like_dom_sf"/>
</dbReference>
<evidence type="ECO:0000256" key="1">
    <source>
        <dbReference type="ARBA" id="ARBA00006817"/>
    </source>
</evidence>
<dbReference type="EMBL" id="CP045529">
    <property type="protein sequence ID" value="QFU99994.1"/>
    <property type="molecule type" value="Genomic_DNA"/>
</dbReference>
<feature type="domain" description="Activator of Hsp90 ATPase homologue 1/2-like C-terminal" evidence="2">
    <location>
        <begin position="29"/>
        <end position="152"/>
    </location>
</feature>
<dbReference type="Proteomes" id="UP000326702">
    <property type="component" value="Chromosome"/>
</dbReference>